<dbReference type="EMBL" id="BMYF01000021">
    <property type="protein sequence ID" value="GHB48010.1"/>
    <property type="molecule type" value="Genomic_DNA"/>
</dbReference>
<dbReference type="AlphaFoldDB" id="A0A8J3CZR9"/>
<keyword evidence="1" id="KW-0812">Transmembrane</keyword>
<organism evidence="2 3">
    <name type="scientific">Mongoliitalea lutea</name>
    <dbReference type="NCBI Taxonomy" id="849756"/>
    <lineage>
        <taxon>Bacteria</taxon>
        <taxon>Pseudomonadati</taxon>
        <taxon>Bacteroidota</taxon>
        <taxon>Cytophagia</taxon>
        <taxon>Cytophagales</taxon>
        <taxon>Cyclobacteriaceae</taxon>
        <taxon>Mongoliitalea</taxon>
    </lineage>
</organism>
<keyword evidence="1" id="KW-0472">Membrane</keyword>
<proteinExistence type="predicted"/>
<dbReference type="NCBIfam" id="NF038065">
    <property type="entry name" value="Pr6Pr"/>
    <property type="match status" value="1"/>
</dbReference>
<reference evidence="2" key="1">
    <citation type="journal article" date="2014" name="Int. J. Syst. Evol. Microbiol.">
        <title>Complete genome sequence of Corynebacterium casei LMG S-19264T (=DSM 44701T), isolated from a smear-ripened cheese.</title>
        <authorList>
            <consortium name="US DOE Joint Genome Institute (JGI-PGF)"/>
            <person name="Walter F."/>
            <person name="Albersmeier A."/>
            <person name="Kalinowski J."/>
            <person name="Ruckert C."/>
        </authorList>
    </citation>
    <scope>NUCLEOTIDE SEQUENCE</scope>
    <source>
        <strain evidence="2">KCTC 23224</strain>
    </source>
</reference>
<feature type="transmembrane region" description="Helical" evidence="1">
    <location>
        <begin position="177"/>
        <end position="197"/>
    </location>
</feature>
<evidence type="ECO:0008006" key="4">
    <source>
        <dbReference type="Google" id="ProtNLM"/>
    </source>
</evidence>
<comment type="caution">
    <text evidence="2">The sequence shown here is derived from an EMBL/GenBank/DDBJ whole genome shotgun (WGS) entry which is preliminary data.</text>
</comment>
<feature type="transmembrane region" description="Helical" evidence="1">
    <location>
        <begin position="110"/>
        <end position="126"/>
    </location>
</feature>
<protein>
    <recommendedName>
        <fullName evidence="4">FAR-17a/AIG1-like protein</fullName>
    </recommendedName>
</protein>
<feature type="transmembrane region" description="Helical" evidence="1">
    <location>
        <begin position="76"/>
        <end position="98"/>
    </location>
</feature>
<gene>
    <name evidence="2" type="ORF">GCM10008106_31100</name>
</gene>
<keyword evidence="1" id="KW-1133">Transmembrane helix</keyword>
<sequence>MRKNLAYIFAFMSWSAVIMQYWLMLETNPLTWSEATIRFFSYFTILTNTLLAIYFSSQVHGDLHDRGKIWKKPGTLTAITVYILVVGLVYQVVLRAIWDPQGMARVTDELLHTLNPMLGLLFWWLFEDKKAVEWKQLPYWLLYPLGYFVYTIIHGQISGFYPYPFVDLNSISVGQLVFNFLVLSLVFMGIAGLLVWIGKKLRVNQTQNWND</sequence>
<evidence type="ECO:0000313" key="2">
    <source>
        <dbReference type="EMBL" id="GHB48010.1"/>
    </source>
</evidence>
<keyword evidence="3" id="KW-1185">Reference proteome</keyword>
<feature type="transmembrane region" description="Helical" evidence="1">
    <location>
        <begin position="35"/>
        <end position="55"/>
    </location>
</feature>
<dbReference type="RefSeq" id="WP_189584772.1">
    <property type="nucleotide sequence ID" value="NZ_BMYF01000021.1"/>
</dbReference>
<feature type="transmembrane region" description="Helical" evidence="1">
    <location>
        <begin position="5"/>
        <end position="23"/>
    </location>
</feature>
<dbReference type="InterPro" id="IPR049713">
    <property type="entry name" value="Pr6Pr-like"/>
</dbReference>
<evidence type="ECO:0000256" key="1">
    <source>
        <dbReference type="SAM" id="Phobius"/>
    </source>
</evidence>
<dbReference type="Proteomes" id="UP000642809">
    <property type="component" value="Unassembled WGS sequence"/>
</dbReference>
<name>A0A8J3CZR9_9BACT</name>
<feature type="transmembrane region" description="Helical" evidence="1">
    <location>
        <begin position="138"/>
        <end position="157"/>
    </location>
</feature>
<reference evidence="2" key="2">
    <citation type="submission" date="2020-09" db="EMBL/GenBank/DDBJ databases">
        <authorList>
            <person name="Sun Q."/>
            <person name="Kim S."/>
        </authorList>
    </citation>
    <scope>NUCLEOTIDE SEQUENCE</scope>
    <source>
        <strain evidence="2">KCTC 23224</strain>
    </source>
</reference>
<evidence type="ECO:0000313" key="3">
    <source>
        <dbReference type="Proteomes" id="UP000642809"/>
    </source>
</evidence>
<accession>A0A8J3CZR9</accession>